<dbReference type="PANTHER" id="PTHR43591">
    <property type="entry name" value="METHYLTRANSFERASE"/>
    <property type="match status" value="1"/>
</dbReference>
<evidence type="ECO:0000313" key="4">
    <source>
        <dbReference type="EMBL" id="VAX20605.1"/>
    </source>
</evidence>
<dbReference type="NCBIfam" id="NF001244">
    <property type="entry name" value="PRK00216.1-5"/>
    <property type="match status" value="1"/>
</dbReference>
<dbReference type="CDD" id="cd02440">
    <property type="entry name" value="AdoMet_MTases"/>
    <property type="match status" value="1"/>
</dbReference>
<dbReference type="NCBIfam" id="TIGR01934">
    <property type="entry name" value="MenG_MenH_UbiE"/>
    <property type="match status" value="1"/>
</dbReference>
<evidence type="ECO:0000256" key="2">
    <source>
        <dbReference type="ARBA" id="ARBA00022679"/>
    </source>
</evidence>
<accession>A0A3B1CNW4</accession>
<name>A0A3B1CNW4_9ZZZZ</name>
<dbReference type="Gene3D" id="3.40.50.150">
    <property type="entry name" value="Vaccinia Virus protein VP39"/>
    <property type="match status" value="1"/>
</dbReference>
<dbReference type="GO" id="GO:0043770">
    <property type="term" value="F:demethylmenaquinone methyltransferase activity"/>
    <property type="evidence" value="ECO:0007669"/>
    <property type="project" value="UniProtKB-EC"/>
</dbReference>
<keyword evidence="1 4" id="KW-0489">Methyltransferase</keyword>
<dbReference type="GO" id="GO:0042181">
    <property type="term" value="P:ketone biosynthetic process"/>
    <property type="evidence" value="ECO:0007669"/>
    <property type="project" value="UniProtKB-ARBA"/>
</dbReference>
<organism evidence="4">
    <name type="scientific">hydrothermal vent metagenome</name>
    <dbReference type="NCBI Taxonomy" id="652676"/>
    <lineage>
        <taxon>unclassified sequences</taxon>
        <taxon>metagenomes</taxon>
        <taxon>ecological metagenomes</taxon>
    </lineage>
</organism>
<dbReference type="GO" id="GO:0032259">
    <property type="term" value="P:methylation"/>
    <property type="evidence" value="ECO:0007669"/>
    <property type="project" value="UniProtKB-KW"/>
</dbReference>
<protein>
    <submittedName>
        <fullName evidence="4">Demethylmenaquinone methyltransferase</fullName>
        <ecNumber evidence="4">2.1.1.163</ecNumber>
    </submittedName>
</protein>
<dbReference type="InterPro" id="IPR029063">
    <property type="entry name" value="SAM-dependent_MTases_sf"/>
</dbReference>
<dbReference type="PROSITE" id="PS51608">
    <property type="entry name" value="SAM_MT_UBIE"/>
    <property type="match status" value="1"/>
</dbReference>
<dbReference type="SUPFAM" id="SSF53335">
    <property type="entry name" value="S-adenosyl-L-methionine-dependent methyltransferases"/>
    <property type="match status" value="1"/>
</dbReference>
<dbReference type="AlphaFoldDB" id="A0A3B1CNW4"/>
<dbReference type="PROSITE" id="PS01183">
    <property type="entry name" value="UBIE_1"/>
    <property type="match status" value="1"/>
</dbReference>
<dbReference type="PANTHER" id="PTHR43591:SF24">
    <property type="entry name" value="2-METHOXY-6-POLYPRENYL-1,4-BENZOQUINOL METHYLASE, MITOCHONDRIAL"/>
    <property type="match status" value="1"/>
</dbReference>
<gene>
    <name evidence="4" type="ORF">MNBD_IGNAVI01-3235</name>
</gene>
<dbReference type="InterPro" id="IPR004033">
    <property type="entry name" value="UbiE/COQ5_MeTrFase"/>
</dbReference>
<evidence type="ECO:0000256" key="3">
    <source>
        <dbReference type="ARBA" id="ARBA00022691"/>
    </source>
</evidence>
<evidence type="ECO:0000256" key="1">
    <source>
        <dbReference type="ARBA" id="ARBA00022603"/>
    </source>
</evidence>
<keyword evidence="3" id="KW-0949">S-adenosyl-L-methionine</keyword>
<dbReference type="HAMAP" id="MF_01813">
    <property type="entry name" value="MenG_UbiE_methyltr"/>
    <property type="match status" value="1"/>
</dbReference>
<proteinExistence type="inferred from homology"/>
<dbReference type="InterPro" id="IPR023576">
    <property type="entry name" value="UbiE/COQ5_MeTrFase_CS"/>
</dbReference>
<dbReference type="Pfam" id="PF01209">
    <property type="entry name" value="Ubie_methyltran"/>
    <property type="match status" value="1"/>
</dbReference>
<reference evidence="4" key="1">
    <citation type="submission" date="2018-06" db="EMBL/GenBank/DDBJ databases">
        <authorList>
            <person name="Zhirakovskaya E."/>
        </authorList>
    </citation>
    <scope>NUCLEOTIDE SEQUENCE</scope>
</reference>
<sequence>MEKKKQVQRIFDSISQRYDFLNHLLSGGVDFYWRRKALKLSRMNSGTKLLDVACGTGDFAIAAKKVGVKSIIGVDLSLNMLKLFNRKTGWSKGILVESVAEVMPFKDSSFTNITVAFGVRNFYDIAEGFKSFHRILSENGKATILEFRLPSNIVVRKFYLFYFKNILPFVGKIISKDKEAYTYLPESVDDFDAKVDLKKLLLEAGFRTVTVTQLTFGIVQVAIAEK</sequence>
<dbReference type="EMBL" id="UOGD01000172">
    <property type="protein sequence ID" value="VAX20605.1"/>
    <property type="molecule type" value="Genomic_DNA"/>
</dbReference>
<keyword evidence="2 4" id="KW-0808">Transferase</keyword>
<dbReference type="EC" id="2.1.1.163" evidence="4"/>